<reference evidence="14 15" key="1">
    <citation type="submission" date="2019-03" db="EMBL/GenBank/DDBJ databases">
        <title>Genomic Encyclopedia of Type Strains, Phase IV (KMG-IV): sequencing the most valuable type-strain genomes for metagenomic binning, comparative biology and taxonomic classification.</title>
        <authorList>
            <person name="Goeker M."/>
        </authorList>
    </citation>
    <scope>NUCLEOTIDE SEQUENCE [LARGE SCALE GENOMIC DNA]</scope>
    <source>
        <strain evidence="14 15">DSM 16380</strain>
    </source>
</reference>
<name>A0A4R2N684_9PAST</name>
<evidence type="ECO:0000256" key="6">
    <source>
        <dbReference type="ARBA" id="ARBA00022692"/>
    </source>
</evidence>
<evidence type="ECO:0000256" key="3">
    <source>
        <dbReference type="ARBA" id="ARBA00022519"/>
    </source>
</evidence>
<dbReference type="EC" id="2.7.8.33" evidence="12"/>
<dbReference type="OrthoDB" id="9783652at2"/>
<comment type="function">
    <text evidence="12">Catalyzes the transfer of the GlcNAc-1-phosphate moiety from UDP-GlcNAc onto the carrier lipid undecaprenyl phosphate (C55-P), yielding GlcNAc-pyrophosphoryl-undecaprenyl (GlcNAc-PP-C55).</text>
</comment>
<keyword evidence="8 12" id="KW-0448">Lipopolysaccharide biosynthesis</keyword>
<keyword evidence="7 12" id="KW-0460">Magnesium</keyword>
<protein>
    <recommendedName>
        <fullName evidence="12">Undecaprenyl-phosphate alpha-N-acetylglucosaminyl 1-phosphate transferase</fullName>
        <ecNumber evidence="12">2.7.8.33</ecNumber>
    </recommendedName>
    <alternativeName>
        <fullName evidence="12">UDP-GlcNAc:undecaprenyl-phosphate GlcNAc-1-phosphate transferase</fullName>
    </alternativeName>
    <alternativeName>
        <fullName evidence="12">Undecaprenyl-phosphate GlcNAc-1-phosphate transferase</fullName>
    </alternativeName>
</protein>
<evidence type="ECO:0000313" key="14">
    <source>
        <dbReference type="EMBL" id="TCP16367.1"/>
    </source>
</evidence>
<feature type="transmembrane region" description="Helical" evidence="12">
    <location>
        <begin position="179"/>
        <end position="196"/>
    </location>
</feature>
<feature type="transmembrane region" description="Helical" evidence="12">
    <location>
        <begin position="155"/>
        <end position="173"/>
    </location>
</feature>
<dbReference type="NCBIfam" id="TIGR02380">
    <property type="entry name" value="ECA_wecA"/>
    <property type="match status" value="1"/>
</dbReference>
<evidence type="ECO:0000256" key="9">
    <source>
        <dbReference type="ARBA" id="ARBA00022989"/>
    </source>
</evidence>
<dbReference type="GO" id="GO:0005886">
    <property type="term" value="C:plasma membrane"/>
    <property type="evidence" value="ECO:0007669"/>
    <property type="project" value="UniProtKB-SubCell"/>
</dbReference>
<dbReference type="PANTHER" id="PTHR22926:SF3">
    <property type="entry name" value="UNDECAPRENYL-PHOSPHATE ALPHA-N-ACETYLGLUCOSAMINYL 1-PHOSPHATE TRANSFERASE"/>
    <property type="match status" value="1"/>
</dbReference>
<dbReference type="GO" id="GO:0000287">
    <property type="term" value="F:magnesium ion binding"/>
    <property type="evidence" value="ECO:0007669"/>
    <property type="project" value="InterPro"/>
</dbReference>
<keyword evidence="5 12" id="KW-0808">Transferase</keyword>
<evidence type="ECO:0000256" key="4">
    <source>
        <dbReference type="ARBA" id="ARBA00022676"/>
    </source>
</evidence>
<evidence type="ECO:0000256" key="5">
    <source>
        <dbReference type="ARBA" id="ARBA00022679"/>
    </source>
</evidence>
<keyword evidence="11 12" id="KW-0464">Manganese</keyword>
<keyword evidence="2 12" id="KW-1003">Cell membrane</keyword>
<keyword evidence="6 12" id="KW-0812">Transmembrane</keyword>
<feature type="transmembrane region" description="Helical" evidence="12">
    <location>
        <begin position="288"/>
        <end position="311"/>
    </location>
</feature>
<proteinExistence type="inferred from homology"/>
<feature type="transmembrane region" description="Helical" evidence="12">
    <location>
        <begin position="119"/>
        <end position="143"/>
    </location>
</feature>
<evidence type="ECO:0000256" key="2">
    <source>
        <dbReference type="ARBA" id="ARBA00022475"/>
    </source>
</evidence>
<feature type="transmembrane region" description="Helical" evidence="12">
    <location>
        <begin position="317"/>
        <end position="337"/>
    </location>
</feature>
<comment type="cofactor">
    <cofactor evidence="12 13">
        <name>Mg(2+)</name>
        <dbReference type="ChEBI" id="CHEBI:18420"/>
    </cofactor>
</comment>
<dbReference type="Proteomes" id="UP000295537">
    <property type="component" value="Unassembled WGS sequence"/>
</dbReference>
<evidence type="ECO:0000256" key="7">
    <source>
        <dbReference type="ARBA" id="ARBA00022842"/>
    </source>
</evidence>
<dbReference type="CDD" id="cd06853">
    <property type="entry name" value="GT_WecA_like"/>
    <property type="match status" value="1"/>
</dbReference>
<comment type="catalytic activity">
    <reaction evidence="12">
        <text>di-trans,octa-cis-undecaprenyl phosphate + UDP-N-acetyl-alpha-D-glucosamine = N-acetyl-alpha-D-glucosaminyl-di-trans,octa-cis-undecaprenyl diphosphate + UMP</text>
        <dbReference type="Rhea" id="RHEA:28090"/>
        <dbReference type="ChEBI" id="CHEBI:57705"/>
        <dbReference type="ChEBI" id="CHEBI:57865"/>
        <dbReference type="ChEBI" id="CHEBI:60392"/>
        <dbReference type="ChEBI" id="CHEBI:62959"/>
        <dbReference type="EC" id="2.7.8.33"/>
    </reaction>
</comment>
<keyword evidence="13" id="KW-0479">Metal-binding</keyword>
<dbReference type="HAMAP" id="MF_02030">
    <property type="entry name" value="WecA_Gammaproteo"/>
    <property type="match status" value="1"/>
</dbReference>
<keyword evidence="10 12" id="KW-0472">Membrane</keyword>
<feature type="binding site" evidence="13">
    <location>
        <position position="211"/>
    </location>
    <ligand>
        <name>Mg(2+)</name>
        <dbReference type="ChEBI" id="CHEBI:18420"/>
    </ligand>
</feature>
<dbReference type="GO" id="GO:0030145">
    <property type="term" value="F:manganese ion binding"/>
    <property type="evidence" value="ECO:0007669"/>
    <property type="project" value="InterPro"/>
</dbReference>
<dbReference type="GO" id="GO:0009276">
    <property type="term" value="C:Gram-negative-bacterium-type cell wall"/>
    <property type="evidence" value="ECO:0007669"/>
    <property type="project" value="InterPro"/>
</dbReference>
<evidence type="ECO:0000256" key="11">
    <source>
        <dbReference type="ARBA" id="ARBA00023211"/>
    </source>
</evidence>
<feature type="transmembrane region" description="Helical" evidence="12">
    <location>
        <begin position="67"/>
        <end position="84"/>
    </location>
</feature>
<dbReference type="UniPathway" id="UPA00281"/>
<sequence>MYLTFLLVFTVSFLTLILMRPLAQSVGLVDKPNFRKRHQGVIPLIGGIALFLGNLTFYTLQWEKMHLPDLYLTAVTILLVIGVLDDRFDLSPFLRVGIQACLAAAMIYSGLSIETLGQLIAPFSLEIGTLGVVLTVLITIGIINAFNMIDGIDGLLASLSSVSFAGIGILMWLDGQHTLAYWCFSLILVLLPYALFNLSLFGSKWKVFMGDSGSTFIGFTMIWILLLSTQGQGYSISPITGLWLIAIPLIDMVAIIFRRLKKGKSPFRPDRLHIHHLMMRAGLSSRQALLVITVGAMLCAMFGILSEIYYWNQWVMSLAFVALFFLYSYSIMNAWRITRWVRRYKRRVSKKHNEEKQ</sequence>
<dbReference type="GO" id="GO:0036380">
    <property type="term" value="F:UDP-N-acetylglucosamine-undecaprenyl-phosphate N-acetylglucosaminephosphotransferase activity"/>
    <property type="evidence" value="ECO:0007669"/>
    <property type="project" value="UniProtKB-UniRule"/>
</dbReference>
<dbReference type="InterPro" id="IPR012750">
    <property type="entry name" value="ECA_WecA-rel"/>
</dbReference>
<dbReference type="GO" id="GO:0009243">
    <property type="term" value="P:O antigen biosynthetic process"/>
    <property type="evidence" value="ECO:0007669"/>
    <property type="project" value="UniProtKB-UniRule"/>
</dbReference>
<dbReference type="InterPro" id="IPR018480">
    <property type="entry name" value="PNAcMuramoyl-5peptid_Trfase_CS"/>
</dbReference>
<comment type="caution">
    <text evidence="12">Lacks conserved residue(s) required for the propagation of feature annotation.</text>
</comment>
<evidence type="ECO:0000313" key="15">
    <source>
        <dbReference type="Proteomes" id="UP000295537"/>
    </source>
</evidence>
<feature type="transmembrane region" description="Helical" evidence="12">
    <location>
        <begin position="41"/>
        <end position="60"/>
    </location>
</feature>
<dbReference type="AlphaFoldDB" id="A0A4R2N684"/>
<evidence type="ECO:0000256" key="10">
    <source>
        <dbReference type="ARBA" id="ARBA00023136"/>
    </source>
</evidence>
<evidence type="ECO:0000256" key="13">
    <source>
        <dbReference type="PIRSR" id="PIRSR600715-1"/>
    </source>
</evidence>
<dbReference type="GO" id="GO:0016757">
    <property type="term" value="F:glycosyltransferase activity"/>
    <property type="evidence" value="ECO:0007669"/>
    <property type="project" value="UniProtKB-KW"/>
</dbReference>
<feature type="transmembrane region" description="Helical" evidence="12">
    <location>
        <begin position="208"/>
        <end position="228"/>
    </location>
</feature>
<keyword evidence="9 12" id="KW-1133">Transmembrane helix</keyword>
<dbReference type="Pfam" id="PF00953">
    <property type="entry name" value="Glycos_transf_4"/>
    <property type="match status" value="1"/>
</dbReference>
<dbReference type="RefSeq" id="WP_132501798.1">
    <property type="nucleotide sequence ID" value="NZ_LVXA01000001.1"/>
</dbReference>
<keyword evidence="4 12" id="KW-0328">Glycosyltransferase</keyword>
<gene>
    <name evidence="12" type="primary">wecA</name>
    <name evidence="14" type="ORF">EV693_11240</name>
</gene>
<comment type="cofactor">
    <cofactor evidence="12">
        <name>Mn(2+)</name>
        <dbReference type="ChEBI" id="CHEBI:29035"/>
    </cofactor>
</comment>
<dbReference type="InterPro" id="IPR000715">
    <property type="entry name" value="Glycosyl_transferase_4"/>
</dbReference>
<dbReference type="PROSITE" id="PS01348">
    <property type="entry name" value="MRAY_2"/>
    <property type="match status" value="1"/>
</dbReference>
<comment type="caution">
    <text evidence="14">The sequence shown here is derived from an EMBL/GenBank/DDBJ whole genome shotgun (WGS) entry which is preliminary data.</text>
</comment>
<feature type="transmembrane region" description="Helical" evidence="12">
    <location>
        <begin position="234"/>
        <end position="257"/>
    </location>
</feature>
<evidence type="ECO:0000256" key="1">
    <source>
        <dbReference type="ARBA" id="ARBA00004651"/>
    </source>
</evidence>
<dbReference type="EMBL" id="SLXJ01000012">
    <property type="protein sequence ID" value="TCP16367.1"/>
    <property type="molecule type" value="Genomic_DNA"/>
</dbReference>
<evidence type="ECO:0000256" key="8">
    <source>
        <dbReference type="ARBA" id="ARBA00022985"/>
    </source>
</evidence>
<comment type="similarity">
    <text evidence="12">Belongs to the glycosyltransferase 4 family. WecA subfamily.</text>
</comment>
<accession>A0A4R2N684</accession>
<feature type="binding site" evidence="13">
    <location>
        <position position="147"/>
    </location>
    <ligand>
        <name>Mg(2+)</name>
        <dbReference type="ChEBI" id="CHEBI:18420"/>
    </ligand>
</feature>
<keyword evidence="15" id="KW-1185">Reference proteome</keyword>
<comment type="subcellular location">
    <subcellularLocation>
        <location evidence="12">Cell inner membrane</location>
        <topology evidence="12">Multi-pass membrane protein</topology>
    </subcellularLocation>
    <subcellularLocation>
        <location evidence="1">Cell membrane</location>
        <topology evidence="1">Multi-pass membrane protein</topology>
    </subcellularLocation>
</comment>
<evidence type="ECO:0000256" key="12">
    <source>
        <dbReference type="HAMAP-Rule" id="MF_02030"/>
    </source>
</evidence>
<comment type="pathway">
    <text evidence="12">Bacterial outer membrane biogenesis; LPS O-antigen biosynthesis.</text>
</comment>
<keyword evidence="3 12" id="KW-0997">Cell inner membrane</keyword>
<dbReference type="GO" id="GO:0071555">
    <property type="term" value="P:cell wall organization"/>
    <property type="evidence" value="ECO:0007669"/>
    <property type="project" value="TreeGrafter"/>
</dbReference>
<dbReference type="PANTHER" id="PTHR22926">
    <property type="entry name" value="PHOSPHO-N-ACETYLMURAMOYL-PENTAPEPTIDE-TRANSFERASE"/>
    <property type="match status" value="1"/>
</dbReference>
<dbReference type="GO" id="GO:0044038">
    <property type="term" value="P:cell wall macromolecule biosynthetic process"/>
    <property type="evidence" value="ECO:0007669"/>
    <property type="project" value="TreeGrafter"/>
</dbReference>
<organism evidence="14 15">
    <name type="scientific">Nicoletella semolina</name>
    <dbReference type="NCBI Taxonomy" id="271160"/>
    <lineage>
        <taxon>Bacteria</taxon>
        <taxon>Pseudomonadati</taxon>
        <taxon>Pseudomonadota</taxon>
        <taxon>Gammaproteobacteria</taxon>
        <taxon>Pasteurellales</taxon>
        <taxon>Pasteurellaceae</taxon>
        <taxon>Nicoletella</taxon>
    </lineage>
</organism>